<reference evidence="1 2" key="1">
    <citation type="submission" date="2016-06" db="EMBL/GenBank/DDBJ databases">
        <title>Complete genome sequence of a deep-branching marine Gamma Proteobacterium Woeseia oceani type strain XK5.</title>
        <authorList>
            <person name="Mu D."/>
            <person name="Du Z."/>
        </authorList>
    </citation>
    <scope>NUCLEOTIDE SEQUENCE [LARGE SCALE GENOMIC DNA]</scope>
    <source>
        <strain evidence="1 2">XK5</strain>
    </source>
</reference>
<dbReference type="STRING" id="1548547.BA177_12415"/>
<sequence length="172" mass="18857">MTPEEKASDDKGKRNFAGINFGVGISLTFDTGKNSRIKAASIVDGIVRIDNEDDKIARVMLESHYFFLPDKKFLYLEGLDQGRWGWGPFVALQPGTEEIIEAVAVGVMLGFRRPKDETGSSWNVGLGYVTDPNVNILGDGFVANQPPPGNETAVRLKEISQDGVVLLFSFSF</sequence>
<name>A0A193LHN1_9GAMM</name>
<dbReference type="KEGG" id="woc:BA177_12415"/>
<accession>A0A193LHN1</accession>
<dbReference type="Proteomes" id="UP000092695">
    <property type="component" value="Chromosome"/>
</dbReference>
<dbReference type="EMBL" id="CP016268">
    <property type="protein sequence ID" value="ANO51899.1"/>
    <property type="molecule type" value="Genomic_DNA"/>
</dbReference>
<dbReference type="AlphaFoldDB" id="A0A193LHN1"/>
<gene>
    <name evidence="1" type="ORF">BA177_12415</name>
</gene>
<evidence type="ECO:0000313" key="1">
    <source>
        <dbReference type="EMBL" id="ANO51899.1"/>
    </source>
</evidence>
<proteinExistence type="predicted"/>
<protein>
    <recommendedName>
        <fullName evidence="3">Outer membrane protein beta-barrel domain-containing protein</fullName>
    </recommendedName>
</protein>
<evidence type="ECO:0008006" key="3">
    <source>
        <dbReference type="Google" id="ProtNLM"/>
    </source>
</evidence>
<keyword evidence="2" id="KW-1185">Reference proteome</keyword>
<organism evidence="1 2">
    <name type="scientific">Woeseia oceani</name>
    <dbReference type="NCBI Taxonomy" id="1548547"/>
    <lineage>
        <taxon>Bacteria</taxon>
        <taxon>Pseudomonadati</taxon>
        <taxon>Pseudomonadota</taxon>
        <taxon>Gammaproteobacteria</taxon>
        <taxon>Woeseiales</taxon>
        <taxon>Woeseiaceae</taxon>
        <taxon>Woeseia</taxon>
    </lineage>
</organism>
<evidence type="ECO:0000313" key="2">
    <source>
        <dbReference type="Proteomes" id="UP000092695"/>
    </source>
</evidence>